<evidence type="ECO:0000313" key="2">
    <source>
        <dbReference type="EMBL" id="PWW80265.1"/>
    </source>
</evidence>
<comment type="caution">
    <text evidence="2">The sequence shown here is derived from an EMBL/GenBank/DDBJ whole genome shotgun (WGS) entry which is preliminary data.</text>
</comment>
<evidence type="ECO:0000256" key="1">
    <source>
        <dbReference type="SAM" id="SignalP"/>
    </source>
</evidence>
<dbReference type="Proteomes" id="UP000246991">
    <property type="component" value="Unassembled WGS sequence"/>
</dbReference>
<reference evidence="2 3" key="1">
    <citation type="submission" date="2018-03" db="EMBL/GenBank/DDBJ databases">
        <title>Genomes of Pezizomycetes fungi and the evolution of truffles.</title>
        <authorList>
            <person name="Murat C."/>
            <person name="Payen T."/>
            <person name="Noel B."/>
            <person name="Kuo A."/>
            <person name="Martin F.M."/>
        </authorList>
    </citation>
    <scope>NUCLEOTIDE SEQUENCE [LARGE SCALE GENOMIC DNA]</scope>
    <source>
        <strain evidence="2">091103-1</strain>
    </source>
</reference>
<sequence length="121" mass="13250">MKSILAVVFTLLNFLLLASAAATPSHGPQCEQCNPNPNYNRCDITTSCIVTKPDGQLHCACRAGYKAAASDSDQSTHYRTLFAGQEYRVFVRPGVACDTLCNSWWMGPQSCQEITVRPECS</sequence>
<protein>
    <recommendedName>
        <fullName evidence="4">EGF-like calcium-binding domain-containing protein</fullName>
    </recommendedName>
</protein>
<proteinExistence type="predicted"/>
<organism evidence="2 3">
    <name type="scientific">Tuber magnatum</name>
    <name type="common">white Piedmont truffle</name>
    <dbReference type="NCBI Taxonomy" id="42249"/>
    <lineage>
        <taxon>Eukaryota</taxon>
        <taxon>Fungi</taxon>
        <taxon>Dikarya</taxon>
        <taxon>Ascomycota</taxon>
        <taxon>Pezizomycotina</taxon>
        <taxon>Pezizomycetes</taxon>
        <taxon>Pezizales</taxon>
        <taxon>Tuberaceae</taxon>
        <taxon>Tuber</taxon>
    </lineage>
</organism>
<keyword evidence="3" id="KW-1185">Reference proteome</keyword>
<feature type="signal peptide" evidence="1">
    <location>
        <begin position="1"/>
        <end position="20"/>
    </location>
</feature>
<feature type="chain" id="PRO_5016425960" description="EGF-like calcium-binding domain-containing protein" evidence="1">
    <location>
        <begin position="21"/>
        <end position="121"/>
    </location>
</feature>
<name>A0A317T0U9_9PEZI</name>
<evidence type="ECO:0000313" key="3">
    <source>
        <dbReference type="Proteomes" id="UP000246991"/>
    </source>
</evidence>
<accession>A0A317T0U9</accession>
<dbReference type="AlphaFoldDB" id="A0A317T0U9"/>
<dbReference type="OrthoDB" id="291007at2759"/>
<dbReference type="STRING" id="42249.A0A317T0U9"/>
<keyword evidence="1" id="KW-0732">Signal</keyword>
<dbReference type="EMBL" id="PYWC01000004">
    <property type="protein sequence ID" value="PWW80265.1"/>
    <property type="molecule type" value="Genomic_DNA"/>
</dbReference>
<evidence type="ECO:0008006" key="4">
    <source>
        <dbReference type="Google" id="ProtNLM"/>
    </source>
</evidence>
<gene>
    <name evidence="2" type="ORF">C7212DRAFT_361220</name>
</gene>